<protein>
    <submittedName>
        <fullName evidence="3">Uncharacterized protein</fullName>
    </submittedName>
</protein>
<gene>
    <name evidence="3" type="ORF">O181_036615</name>
</gene>
<dbReference type="Proteomes" id="UP000765509">
    <property type="component" value="Unassembled WGS sequence"/>
</dbReference>
<dbReference type="EMBL" id="AVOT02013893">
    <property type="protein sequence ID" value="MBW0496900.1"/>
    <property type="molecule type" value="Genomic_DNA"/>
</dbReference>
<feature type="region of interest" description="Disordered" evidence="1">
    <location>
        <begin position="45"/>
        <end position="82"/>
    </location>
</feature>
<comment type="caution">
    <text evidence="3">The sequence shown here is derived from an EMBL/GenBank/DDBJ whole genome shotgun (WGS) entry which is preliminary data.</text>
</comment>
<name>A0A9Q3HCC3_9BASI</name>
<keyword evidence="2" id="KW-0472">Membrane</keyword>
<accession>A0A9Q3HCC3</accession>
<sequence length="123" mass="14054">MPHKQTPRQPTLGPSGTRWLEDLLCGKQPPFPFLILTFTPSELTLPPLVEPSQHDEPPIPGPSQLSKPHEDASTRWPEPEVAPTQSMEEPFGYYFSFFIIFLFPTFPHPFFDHPELVRLPPPL</sequence>
<evidence type="ECO:0000256" key="2">
    <source>
        <dbReference type="SAM" id="Phobius"/>
    </source>
</evidence>
<feature type="transmembrane region" description="Helical" evidence="2">
    <location>
        <begin position="91"/>
        <end position="111"/>
    </location>
</feature>
<organism evidence="3 4">
    <name type="scientific">Austropuccinia psidii MF-1</name>
    <dbReference type="NCBI Taxonomy" id="1389203"/>
    <lineage>
        <taxon>Eukaryota</taxon>
        <taxon>Fungi</taxon>
        <taxon>Dikarya</taxon>
        <taxon>Basidiomycota</taxon>
        <taxon>Pucciniomycotina</taxon>
        <taxon>Pucciniomycetes</taxon>
        <taxon>Pucciniales</taxon>
        <taxon>Sphaerophragmiaceae</taxon>
        <taxon>Austropuccinia</taxon>
    </lineage>
</organism>
<keyword evidence="2" id="KW-0812">Transmembrane</keyword>
<evidence type="ECO:0000313" key="4">
    <source>
        <dbReference type="Proteomes" id="UP000765509"/>
    </source>
</evidence>
<keyword evidence="4" id="KW-1185">Reference proteome</keyword>
<dbReference type="AlphaFoldDB" id="A0A9Q3HCC3"/>
<evidence type="ECO:0000256" key="1">
    <source>
        <dbReference type="SAM" id="MobiDB-lite"/>
    </source>
</evidence>
<proteinExistence type="predicted"/>
<reference evidence="3" key="1">
    <citation type="submission" date="2021-03" db="EMBL/GenBank/DDBJ databases">
        <title>Draft genome sequence of rust myrtle Austropuccinia psidii MF-1, a brazilian biotype.</title>
        <authorList>
            <person name="Quecine M.C."/>
            <person name="Pachon D.M.R."/>
            <person name="Bonatelli M.L."/>
            <person name="Correr F.H."/>
            <person name="Franceschini L.M."/>
            <person name="Leite T.F."/>
            <person name="Margarido G.R.A."/>
            <person name="Almeida C.A."/>
            <person name="Ferrarezi J.A."/>
            <person name="Labate C.A."/>
        </authorList>
    </citation>
    <scope>NUCLEOTIDE SEQUENCE</scope>
    <source>
        <strain evidence="3">MF-1</strain>
    </source>
</reference>
<keyword evidence="2" id="KW-1133">Transmembrane helix</keyword>
<evidence type="ECO:0000313" key="3">
    <source>
        <dbReference type="EMBL" id="MBW0496900.1"/>
    </source>
</evidence>